<comment type="similarity">
    <text evidence="5">Belongs to the SAT4 family.</text>
</comment>
<feature type="compositionally biased region" description="Low complexity" evidence="6">
    <location>
        <begin position="503"/>
        <end position="515"/>
    </location>
</feature>
<evidence type="ECO:0000313" key="10">
    <source>
        <dbReference type="Proteomes" id="UP000799324"/>
    </source>
</evidence>
<evidence type="ECO:0000256" key="7">
    <source>
        <dbReference type="SAM" id="Phobius"/>
    </source>
</evidence>
<keyword evidence="3 7" id="KW-1133">Transmembrane helix</keyword>
<accession>A0A6A6TIS3</accession>
<dbReference type="PANTHER" id="PTHR33048">
    <property type="entry name" value="PTH11-LIKE INTEGRAL MEMBRANE PROTEIN (AFU_ORTHOLOGUE AFUA_5G11245)"/>
    <property type="match status" value="1"/>
</dbReference>
<comment type="subcellular location">
    <subcellularLocation>
        <location evidence="1">Membrane</location>
        <topology evidence="1">Multi-pass membrane protein</topology>
    </subcellularLocation>
</comment>
<feature type="region of interest" description="Disordered" evidence="6">
    <location>
        <begin position="294"/>
        <end position="313"/>
    </location>
</feature>
<feature type="domain" description="Rhodopsin" evidence="8">
    <location>
        <begin position="42"/>
        <end position="248"/>
    </location>
</feature>
<sequence length="546" mass="60642">MILPRSLYNDSPPERRSRIQNNPTLLYSWWCTIFALVIIGFRLSGRYIRNERLFREDKVMAWSIIPLLARMSVVHVVLIYGTNNVDIDGLTDPVKIRHREIGSKMVLAARIFYALFIWMAKFTVSEFLKRMTERFWKKGYELGLRCIRGFLVVTFIGVLIATLAECQPVTHYWQVIPDPGPQCRQGYAHLLTMGVTDIITDVLLICFPIPIIWRSSMALKRKLSLVSLFSMSTILIAITATRIPLVVQHRGLQQFRTVLASSEILAAAIVSNAIILGSFLRDRGVKKAKYKFGSTNESMERRSSSRRQTLQQWGSDEDLARSLGYRTNPELAEERTSIPRPAPVANLRLLSPSGQAAPFSDTQWQFPSSVSQDSDDPNLKAKAIEDPHPSPRGGRRVSFFDVGGLLEAGSHAGSVPSPTDSVLTHDFASQPRRGSRASNTLLPNGRSLQARRGSRLSQQSEDYEMTSVRPQQQLQDPGGLLSESHELAFERESSPSTSPPSNTPSAVASPLPAAAIRGPTQARHPSLPSLQDAGGLLDTSPSDLSK</sequence>
<evidence type="ECO:0000256" key="5">
    <source>
        <dbReference type="ARBA" id="ARBA00038359"/>
    </source>
</evidence>
<reference evidence="9" key="1">
    <citation type="journal article" date="2020" name="Stud. Mycol.">
        <title>101 Dothideomycetes genomes: a test case for predicting lifestyles and emergence of pathogens.</title>
        <authorList>
            <person name="Haridas S."/>
            <person name="Albert R."/>
            <person name="Binder M."/>
            <person name="Bloem J."/>
            <person name="Labutti K."/>
            <person name="Salamov A."/>
            <person name="Andreopoulos B."/>
            <person name="Baker S."/>
            <person name="Barry K."/>
            <person name="Bills G."/>
            <person name="Bluhm B."/>
            <person name="Cannon C."/>
            <person name="Castanera R."/>
            <person name="Culley D."/>
            <person name="Daum C."/>
            <person name="Ezra D."/>
            <person name="Gonzalez J."/>
            <person name="Henrissat B."/>
            <person name="Kuo A."/>
            <person name="Liang C."/>
            <person name="Lipzen A."/>
            <person name="Lutzoni F."/>
            <person name="Magnuson J."/>
            <person name="Mondo S."/>
            <person name="Nolan M."/>
            <person name="Ohm R."/>
            <person name="Pangilinan J."/>
            <person name="Park H.-J."/>
            <person name="Ramirez L."/>
            <person name="Alfaro M."/>
            <person name="Sun H."/>
            <person name="Tritt A."/>
            <person name="Yoshinaga Y."/>
            <person name="Zwiers L.-H."/>
            <person name="Turgeon B."/>
            <person name="Goodwin S."/>
            <person name="Spatafora J."/>
            <person name="Crous P."/>
            <person name="Grigoriev I."/>
        </authorList>
    </citation>
    <scope>NUCLEOTIDE SEQUENCE</scope>
    <source>
        <strain evidence="9">CBS 122681</strain>
    </source>
</reference>
<gene>
    <name evidence="9" type="ORF">K491DRAFT_701946</name>
</gene>
<feature type="region of interest" description="Disordered" evidence="6">
    <location>
        <begin position="410"/>
        <end position="546"/>
    </location>
</feature>
<dbReference type="OrthoDB" id="5398233at2759"/>
<feature type="transmembrane region" description="Helical" evidence="7">
    <location>
        <begin position="259"/>
        <end position="280"/>
    </location>
</feature>
<evidence type="ECO:0000256" key="1">
    <source>
        <dbReference type="ARBA" id="ARBA00004141"/>
    </source>
</evidence>
<name>A0A6A6TIS3_9PLEO</name>
<protein>
    <recommendedName>
        <fullName evidence="8">Rhodopsin domain-containing protein</fullName>
    </recommendedName>
</protein>
<keyword evidence="2 7" id="KW-0812">Transmembrane</keyword>
<organism evidence="9 10">
    <name type="scientific">Lophiostoma macrostomum CBS 122681</name>
    <dbReference type="NCBI Taxonomy" id="1314788"/>
    <lineage>
        <taxon>Eukaryota</taxon>
        <taxon>Fungi</taxon>
        <taxon>Dikarya</taxon>
        <taxon>Ascomycota</taxon>
        <taxon>Pezizomycotina</taxon>
        <taxon>Dothideomycetes</taxon>
        <taxon>Pleosporomycetidae</taxon>
        <taxon>Pleosporales</taxon>
        <taxon>Lophiostomataceae</taxon>
        <taxon>Lophiostoma</taxon>
    </lineage>
</organism>
<feature type="transmembrane region" description="Helical" evidence="7">
    <location>
        <begin position="27"/>
        <end position="48"/>
    </location>
</feature>
<feature type="transmembrane region" description="Helical" evidence="7">
    <location>
        <begin position="187"/>
        <end position="213"/>
    </location>
</feature>
<evidence type="ECO:0000313" key="9">
    <source>
        <dbReference type="EMBL" id="KAF2659925.1"/>
    </source>
</evidence>
<feature type="transmembrane region" description="Helical" evidence="7">
    <location>
        <begin position="101"/>
        <end position="121"/>
    </location>
</feature>
<feature type="compositionally biased region" description="Basic and acidic residues" evidence="6">
    <location>
        <begin position="377"/>
        <end position="389"/>
    </location>
</feature>
<feature type="compositionally biased region" description="Basic and acidic residues" evidence="6">
    <location>
        <begin position="483"/>
        <end position="493"/>
    </location>
</feature>
<dbReference type="InterPro" id="IPR049326">
    <property type="entry name" value="Rhodopsin_dom_fungi"/>
</dbReference>
<feature type="transmembrane region" description="Helical" evidence="7">
    <location>
        <begin position="225"/>
        <end position="247"/>
    </location>
</feature>
<feature type="transmembrane region" description="Helical" evidence="7">
    <location>
        <begin position="60"/>
        <end position="81"/>
    </location>
</feature>
<evidence type="ECO:0000256" key="3">
    <source>
        <dbReference type="ARBA" id="ARBA00022989"/>
    </source>
</evidence>
<feature type="region of interest" description="Disordered" evidence="6">
    <location>
        <begin position="358"/>
        <end position="398"/>
    </location>
</feature>
<keyword evidence="4 7" id="KW-0472">Membrane</keyword>
<dbReference type="Pfam" id="PF20684">
    <property type="entry name" value="Fung_rhodopsin"/>
    <property type="match status" value="1"/>
</dbReference>
<dbReference type="InterPro" id="IPR052337">
    <property type="entry name" value="SAT4-like"/>
</dbReference>
<feature type="compositionally biased region" description="Low complexity" evidence="6">
    <location>
        <begin position="470"/>
        <end position="481"/>
    </location>
</feature>
<feature type="compositionally biased region" description="Polar residues" evidence="6">
    <location>
        <begin position="360"/>
        <end position="372"/>
    </location>
</feature>
<evidence type="ECO:0000256" key="4">
    <source>
        <dbReference type="ARBA" id="ARBA00023136"/>
    </source>
</evidence>
<dbReference type="GO" id="GO:0016020">
    <property type="term" value="C:membrane"/>
    <property type="evidence" value="ECO:0007669"/>
    <property type="project" value="UniProtKB-SubCell"/>
</dbReference>
<dbReference type="EMBL" id="MU004303">
    <property type="protein sequence ID" value="KAF2659925.1"/>
    <property type="molecule type" value="Genomic_DNA"/>
</dbReference>
<keyword evidence="10" id="KW-1185">Reference proteome</keyword>
<evidence type="ECO:0000256" key="6">
    <source>
        <dbReference type="SAM" id="MobiDB-lite"/>
    </source>
</evidence>
<dbReference type="Proteomes" id="UP000799324">
    <property type="component" value="Unassembled WGS sequence"/>
</dbReference>
<proteinExistence type="inferred from homology"/>
<dbReference type="PANTHER" id="PTHR33048:SF19">
    <property type="entry name" value="MEMBRANE PROTEIN PTH11-LIKE, PUTATIVE (AFU_ORTHOLOGUE AFUA_1G14080)-RELATED"/>
    <property type="match status" value="1"/>
</dbReference>
<evidence type="ECO:0000259" key="8">
    <source>
        <dbReference type="Pfam" id="PF20684"/>
    </source>
</evidence>
<feature type="transmembrane region" description="Helical" evidence="7">
    <location>
        <begin position="142"/>
        <end position="164"/>
    </location>
</feature>
<dbReference type="AlphaFoldDB" id="A0A6A6TIS3"/>
<evidence type="ECO:0000256" key="2">
    <source>
        <dbReference type="ARBA" id="ARBA00022692"/>
    </source>
</evidence>